<dbReference type="VEuPathDB" id="FungiDB:MYCFIDRAFT_77963"/>
<dbReference type="AlphaFoldDB" id="M3A6H6"/>
<dbReference type="KEGG" id="pfj:MYCFIDRAFT_77963"/>
<sequence length="162" mass="18528">MSHYETHGREQLDMYEAIIKSKSEDTKIVQTQDELIKYPPNQAFIDGRNIPDYNFRTHVVMTSDIDREPLSFRSSDVGFPIKNQQVHEITVGNQKGQVVNRSSYNTDGNSIVYSIAFKKANNDVRGHIPLNELGLQNFIRIAGPKTKNLQAVFLTNIQNKEF</sequence>
<dbReference type="Proteomes" id="UP000016932">
    <property type="component" value="Unassembled WGS sequence"/>
</dbReference>
<evidence type="ECO:0000313" key="1">
    <source>
        <dbReference type="EMBL" id="EME80201.1"/>
    </source>
</evidence>
<evidence type="ECO:0000313" key="2">
    <source>
        <dbReference type="Proteomes" id="UP000016932"/>
    </source>
</evidence>
<keyword evidence="2" id="KW-1185">Reference proteome</keyword>
<dbReference type="OrthoDB" id="3650655at2759"/>
<reference evidence="1 2" key="1">
    <citation type="journal article" date="2012" name="PLoS Pathog.">
        <title>Diverse lifestyles and strategies of plant pathogenesis encoded in the genomes of eighteen Dothideomycetes fungi.</title>
        <authorList>
            <person name="Ohm R.A."/>
            <person name="Feau N."/>
            <person name="Henrissat B."/>
            <person name="Schoch C.L."/>
            <person name="Horwitz B.A."/>
            <person name="Barry K.W."/>
            <person name="Condon B.J."/>
            <person name="Copeland A.C."/>
            <person name="Dhillon B."/>
            <person name="Glaser F."/>
            <person name="Hesse C.N."/>
            <person name="Kosti I."/>
            <person name="LaButti K."/>
            <person name="Lindquist E.A."/>
            <person name="Lucas S."/>
            <person name="Salamov A.A."/>
            <person name="Bradshaw R.E."/>
            <person name="Ciuffetti L."/>
            <person name="Hamelin R.C."/>
            <person name="Kema G.H.J."/>
            <person name="Lawrence C."/>
            <person name="Scott J.A."/>
            <person name="Spatafora J.W."/>
            <person name="Turgeon B.G."/>
            <person name="de Wit P.J.G.M."/>
            <person name="Zhong S."/>
            <person name="Goodwin S.B."/>
            <person name="Grigoriev I.V."/>
        </authorList>
    </citation>
    <scope>NUCLEOTIDE SEQUENCE [LARGE SCALE GENOMIC DNA]</scope>
    <source>
        <strain evidence="1 2">CIRAD86</strain>
    </source>
</reference>
<accession>M3A6H6</accession>
<organism evidence="1 2">
    <name type="scientific">Pseudocercospora fijiensis (strain CIRAD86)</name>
    <name type="common">Black leaf streak disease fungus</name>
    <name type="synonym">Mycosphaerella fijiensis</name>
    <dbReference type="NCBI Taxonomy" id="383855"/>
    <lineage>
        <taxon>Eukaryota</taxon>
        <taxon>Fungi</taxon>
        <taxon>Dikarya</taxon>
        <taxon>Ascomycota</taxon>
        <taxon>Pezizomycotina</taxon>
        <taxon>Dothideomycetes</taxon>
        <taxon>Dothideomycetidae</taxon>
        <taxon>Mycosphaerellales</taxon>
        <taxon>Mycosphaerellaceae</taxon>
        <taxon>Pseudocercospora</taxon>
    </lineage>
</organism>
<dbReference type="GeneID" id="19341383"/>
<dbReference type="RefSeq" id="XP_007928918.1">
    <property type="nucleotide sequence ID" value="XM_007930727.1"/>
</dbReference>
<proteinExistence type="predicted"/>
<gene>
    <name evidence="1" type="ORF">MYCFIDRAFT_77963</name>
</gene>
<dbReference type="EMBL" id="KB446561">
    <property type="protein sequence ID" value="EME80201.1"/>
    <property type="molecule type" value="Genomic_DNA"/>
</dbReference>
<name>M3A6H6_PSEFD</name>
<protein>
    <submittedName>
        <fullName evidence="1">Uncharacterized protein</fullName>
    </submittedName>
</protein>
<dbReference type="HOGENOM" id="CLU_1636138_0_0_1"/>
<dbReference type="eggNOG" id="ENOG502RVTF">
    <property type="taxonomic scope" value="Eukaryota"/>
</dbReference>